<evidence type="ECO:0000313" key="2">
    <source>
        <dbReference type="Proteomes" id="UP001168146"/>
    </source>
</evidence>
<gene>
    <name evidence="1" type="ORF">LTR82_018350</name>
</gene>
<dbReference type="GO" id="GO:0016705">
    <property type="term" value="F:oxidoreductase activity, acting on paired donors, with incorporation or reduction of molecular oxygen"/>
    <property type="evidence" value="ECO:0007669"/>
    <property type="project" value="InterPro"/>
</dbReference>
<dbReference type="GO" id="GO:0004497">
    <property type="term" value="F:monooxygenase activity"/>
    <property type="evidence" value="ECO:0007669"/>
    <property type="project" value="InterPro"/>
</dbReference>
<dbReference type="InterPro" id="IPR036396">
    <property type="entry name" value="Cyt_P450_sf"/>
</dbReference>
<evidence type="ECO:0000313" key="1">
    <source>
        <dbReference type="EMBL" id="KAK0299334.1"/>
    </source>
</evidence>
<reference evidence="1" key="1">
    <citation type="submission" date="2021-12" db="EMBL/GenBank/DDBJ databases">
        <title>Black yeast isolated from Biological Soil Crust.</title>
        <authorList>
            <person name="Kurbessoian T."/>
        </authorList>
    </citation>
    <scope>NUCLEOTIDE SEQUENCE</scope>
    <source>
        <strain evidence="1">CCFEE 5208</strain>
    </source>
</reference>
<comment type="caution">
    <text evidence="1">The sequence shown here is derived from an EMBL/GenBank/DDBJ whole genome shotgun (WGS) entry which is preliminary data.</text>
</comment>
<feature type="non-terminal residue" evidence="1">
    <location>
        <position position="73"/>
    </location>
</feature>
<sequence>MSLPPLGVFSLRSKAAHSQRRSLLSHAFSQQNINDSMPIIEQKLDSLLRAFDCDTNQTVDVFLRFRLFAFDVV</sequence>
<dbReference type="Proteomes" id="UP001168146">
    <property type="component" value="Unassembled WGS sequence"/>
</dbReference>
<protein>
    <submittedName>
        <fullName evidence="1">Uncharacterized protein</fullName>
    </submittedName>
</protein>
<organism evidence="1 2">
    <name type="scientific">Friedmanniomyces endolithicus</name>
    <dbReference type="NCBI Taxonomy" id="329885"/>
    <lineage>
        <taxon>Eukaryota</taxon>
        <taxon>Fungi</taxon>
        <taxon>Dikarya</taxon>
        <taxon>Ascomycota</taxon>
        <taxon>Pezizomycotina</taxon>
        <taxon>Dothideomycetes</taxon>
        <taxon>Dothideomycetidae</taxon>
        <taxon>Mycosphaerellales</taxon>
        <taxon>Teratosphaeriaceae</taxon>
        <taxon>Friedmanniomyces</taxon>
    </lineage>
</organism>
<proteinExistence type="predicted"/>
<dbReference type="SUPFAM" id="SSF48264">
    <property type="entry name" value="Cytochrome P450"/>
    <property type="match status" value="1"/>
</dbReference>
<dbReference type="Gene3D" id="1.10.630.10">
    <property type="entry name" value="Cytochrome P450"/>
    <property type="match status" value="1"/>
</dbReference>
<dbReference type="GO" id="GO:0005506">
    <property type="term" value="F:iron ion binding"/>
    <property type="evidence" value="ECO:0007669"/>
    <property type="project" value="InterPro"/>
</dbReference>
<dbReference type="AlphaFoldDB" id="A0AAN6IZE4"/>
<accession>A0AAN6IZE4</accession>
<dbReference type="GO" id="GO:0020037">
    <property type="term" value="F:heme binding"/>
    <property type="evidence" value="ECO:0007669"/>
    <property type="project" value="InterPro"/>
</dbReference>
<dbReference type="EMBL" id="JASUXU010000639">
    <property type="protein sequence ID" value="KAK0299334.1"/>
    <property type="molecule type" value="Genomic_DNA"/>
</dbReference>
<name>A0AAN6IZE4_9PEZI</name>